<dbReference type="SUPFAM" id="SSF51658">
    <property type="entry name" value="Xylose isomerase-like"/>
    <property type="match status" value="1"/>
</dbReference>
<evidence type="ECO:0000259" key="1">
    <source>
        <dbReference type="Pfam" id="PF25905"/>
    </source>
</evidence>
<dbReference type="Pfam" id="PF25905">
    <property type="entry name" value="DUF7961"/>
    <property type="match status" value="1"/>
</dbReference>
<comment type="caution">
    <text evidence="2">The sequence shown here is derived from an EMBL/GenBank/DDBJ whole genome shotgun (WGS) entry which is preliminary data.</text>
</comment>
<dbReference type="InterPro" id="IPR036237">
    <property type="entry name" value="Xyl_isomerase-like_sf"/>
</dbReference>
<evidence type="ECO:0000313" key="3">
    <source>
        <dbReference type="Proteomes" id="UP001595925"/>
    </source>
</evidence>
<dbReference type="Gene3D" id="3.20.20.150">
    <property type="entry name" value="Divalent-metal-dependent TIM barrel enzymes"/>
    <property type="match status" value="1"/>
</dbReference>
<dbReference type="EMBL" id="JBHSJG010000028">
    <property type="protein sequence ID" value="MFC4987594.1"/>
    <property type="molecule type" value="Genomic_DNA"/>
</dbReference>
<dbReference type="AlphaFoldDB" id="A0ABD5QES4"/>
<feature type="domain" description="DUF7961" evidence="1">
    <location>
        <begin position="20"/>
        <end position="125"/>
    </location>
</feature>
<reference evidence="2 3" key="1">
    <citation type="journal article" date="2019" name="Int. J. Syst. Evol. Microbiol.">
        <title>The Global Catalogue of Microorganisms (GCM) 10K type strain sequencing project: providing services to taxonomists for standard genome sequencing and annotation.</title>
        <authorList>
            <consortium name="The Broad Institute Genomics Platform"/>
            <consortium name="The Broad Institute Genome Sequencing Center for Infectious Disease"/>
            <person name="Wu L."/>
            <person name="Ma J."/>
        </authorList>
    </citation>
    <scope>NUCLEOTIDE SEQUENCE [LARGE SCALE GENOMIC DNA]</scope>
    <source>
        <strain evidence="2 3">CGMCC 1.15824</strain>
    </source>
</reference>
<dbReference type="InterPro" id="IPR058267">
    <property type="entry name" value="DUF7961"/>
</dbReference>
<protein>
    <recommendedName>
        <fullName evidence="1">DUF7961 domain-containing protein</fullName>
    </recommendedName>
</protein>
<sequence length="131" mass="14124">MSVHPAPDVEAPIDRCRPADVTPVRLEADALESTAPDYLRELKGEFAGEGLSPAELAVEARFEADCSLRTQSEADRLRELVRAGTFLGVDRVTVSCDSVANPEKVRPALEACAERADREGIAFEVDGLDLA</sequence>
<dbReference type="Proteomes" id="UP001595925">
    <property type="component" value="Unassembled WGS sequence"/>
</dbReference>
<name>A0ABD5QES4_9EURY</name>
<dbReference type="RefSeq" id="WP_114576653.1">
    <property type="nucleotide sequence ID" value="NZ_JAIVEF010000004.1"/>
</dbReference>
<keyword evidence="3" id="KW-1185">Reference proteome</keyword>
<organism evidence="2 3">
    <name type="scientific">Saliphagus infecundisoli</name>
    <dbReference type="NCBI Taxonomy" id="1849069"/>
    <lineage>
        <taxon>Archaea</taxon>
        <taxon>Methanobacteriati</taxon>
        <taxon>Methanobacteriota</taxon>
        <taxon>Stenosarchaea group</taxon>
        <taxon>Halobacteria</taxon>
        <taxon>Halobacteriales</taxon>
        <taxon>Natrialbaceae</taxon>
        <taxon>Saliphagus</taxon>
    </lineage>
</organism>
<accession>A0ABD5QES4</accession>
<gene>
    <name evidence="2" type="ORF">ACFPFO_07430</name>
</gene>
<evidence type="ECO:0000313" key="2">
    <source>
        <dbReference type="EMBL" id="MFC4987594.1"/>
    </source>
</evidence>
<proteinExistence type="predicted"/>